<keyword evidence="1" id="KW-0732">Signal</keyword>
<proteinExistence type="predicted"/>
<sequence>MKQCFAVLSSLLLIAGCDVSFNTNASGTQASAVVVSDPGSAQQQRLVVDTAVQFLMLLDAGRTDMTWATAGSALKATTTESNWVKGIGTLRMGLGELKQRDRAQITFTKQLPDAPPGHYAAVQTQSAFSNLTVTEAVLLAEENEQWRVVGYNLSKTVEVAAKMRLF</sequence>
<accession>A0A9X8ELD7</accession>
<dbReference type="Pfam" id="PF13211">
    <property type="entry name" value="DUF4019"/>
    <property type="match status" value="1"/>
</dbReference>
<comment type="caution">
    <text evidence="2">The sequence shown here is derived from an EMBL/GenBank/DDBJ whole genome shotgun (WGS) entry which is preliminary data.</text>
</comment>
<dbReference type="RefSeq" id="WP_058540192.1">
    <property type="nucleotide sequence ID" value="NZ_LKGZ01000001.1"/>
</dbReference>
<evidence type="ECO:0000313" key="2">
    <source>
        <dbReference type="EMBL" id="ROQ53787.1"/>
    </source>
</evidence>
<feature type="chain" id="PRO_5040934693" evidence="1">
    <location>
        <begin position="26"/>
        <end position="166"/>
    </location>
</feature>
<evidence type="ECO:0000313" key="3">
    <source>
        <dbReference type="Proteomes" id="UP000269115"/>
    </source>
</evidence>
<dbReference type="EMBL" id="RJUR01000011">
    <property type="protein sequence ID" value="ROQ53787.1"/>
    <property type="molecule type" value="Genomic_DNA"/>
</dbReference>
<feature type="signal peptide" evidence="1">
    <location>
        <begin position="1"/>
        <end position="25"/>
    </location>
</feature>
<dbReference type="PROSITE" id="PS51257">
    <property type="entry name" value="PROKAR_LIPOPROTEIN"/>
    <property type="match status" value="1"/>
</dbReference>
<dbReference type="Proteomes" id="UP000269115">
    <property type="component" value="Unassembled WGS sequence"/>
</dbReference>
<evidence type="ECO:0000256" key="1">
    <source>
        <dbReference type="SAM" id="SignalP"/>
    </source>
</evidence>
<organism evidence="2 3">
    <name type="scientific">Pseudomonas putida</name>
    <name type="common">Arthrobacter siderocapsulatus</name>
    <dbReference type="NCBI Taxonomy" id="303"/>
    <lineage>
        <taxon>Bacteria</taxon>
        <taxon>Pseudomonadati</taxon>
        <taxon>Pseudomonadota</taxon>
        <taxon>Gammaproteobacteria</taxon>
        <taxon>Pseudomonadales</taxon>
        <taxon>Pseudomonadaceae</taxon>
        <taxon>Pseudomonas</taxon>
    </lineage>
</organism>
<name>A0A9X8ELD7_PSEPU</name>
<reference evidence="2 3" key="1">
    <citation type="submission" date="2018-11" db="EMBL/GenBank/DDBJ databases">
        <title>Genomic analyses of the natural microbiome of Caenorhabditis elegans.</title>
        <authorList>
            <person name="Samuel B."/>
        </authorList>
    </citation>
    <scope>NUCLEOTIDE SEQUENCE [LARGE SCALE GENOMIC DNA]</scope>
    <source>
        <strain evidence="2 3">BIGb0473</strain>
    </source>
</reference>
<gene>
    <name evidence="2" type="ORF">EDF85_1553</name>
</gene>
<dbReference type="InterPro" id="IPR025091">
    <property type="entry name" value="DUF4019"/>
</dbReference>
<protein>
    <submittedName>
        <fullName evidence="2">Uncharacterized protein DUF4019</fullName>
    </submittedName>
</protein>
<dbReference type="AlphaFoldDB" id="A0A9X8ELD7"/>